<dbReference type="CDD" id="cd04301">
    <property type="entry name" value="NAT_SF"/>
    <property type="match status" value="1"/>
</dbReference>
<dbReference type="RefSeq" id="WP_255925075.1">
    <property type="nucleotide sequence ID" value="NZ_JANFNH010000002.1"/>
</dbReference>
<dbReference type="Proteomes" id="UP001206206">
    <property type="component" value="Unassembled WGS sequence"/>
</dbReference>
<dbReference type="Gene3D" id="3.40.630.30">
    <property type="match status" value="1"/>
</dbReference>
<sequence>MTFATAPMTAEHIPESAALLDRWYTRSRRPRGYPAPENPYGIEELLVKLLAAPGAQAVVARGGRGRLGGYLVVAPDQPGGDERPDEHRDPRSALVAHGGHALQPGREQEALRALYAAVAERFVADGRLVHHVDLPADDTVASAWFRLGFGLERMRGLLPVRASGRQPRGVDGLSIRRASGADLGPIGRMAVESAEHRRHAAVFQPQSPEALDRLRTRYADALTASDSAAWLAVRRGEEAGMVVLTPAQPGPFTPQSAVELAEAYVEPDARGEGVSRVLLATALAWAYDRGYRHMAANWPTASPLAAGHWPAFGFTPVAYRLCRVIDSRMAPGG</sequence>
<organism evidence="4 5">
    <name type="scientific">Streptantibioticus rubrisoli</name>
    <dbReference type="NCBI Taxonomy" id="1387313"/>
    <lineage>
        <taxon>Bacteria</taxon>
        <taxon>Bacillati</taxon>
        <taxon>Actinomycetota</taxon>
        <taxon>Actinomycetes</taxon>
        <taxon>Kitasatosporales</taxon>
        <taxon>Streptomycetaceae</taxon>
        <taxon>Streptantibioticus</taxon>
    </lineage>
</organism>
<evidence type="ECO:0000259" key="3">
    <source>
        <dbReference type="PROSITE" id="PS51186"/>
    </source>
</evidence>
<dbReference type="InterPro" id="IPR016181">
    <property type="entry name" value="Acyl_CoA_acyltransferase"/>
</dbReference>
<dbReference type="PROSITE" id="PS51186">
    <property type="entry name" value="GNAT"/>
    <property type="match status" value="1"/>
</dbReference>
<reference evidence="4 5" key="1">
    <citation type="submission" date="2022-06" db="EMBL/GenBank/DDBJ databases">
        <title>Draft genome sequence of type strain Streptomyces rubrisoli DSM 42083.</title>
        <authorList>
            <person name="Duangmal K."/>
            <person name="Klaysubun C."/>
        </authorList>
    </citation>
    <scope>NUCLEOTIDE SEQUENCE [LARGE SCALE GENOMIC DNA]</scope>
    <source>
        <strain evidence="4 5">DSM 42083</strain>
    </source>
</reference>
<dbReference type="PANTHER" id="PTHR43877">
    <property type="entry name" value="AMINOALKYLPHOSPHONATE N-ACETYLTRANSFERASE-RELATED-RELATED"/>
    <property type="match status" value="1"/>
</dbReference>
<keyword evidence="2" id="KW-0012">Acyltransferase</keyword>
<proteinExistence type="predicted"/>
<name>A0ABT1P6W4_9ACTN</name>
<evidence type="ECO:0000313" key="4">
    <source>
        <dbReference type="EMBL" id="MCQ4041112.1"/>
    </source>
</evidence>
<dbReference type="Pfam" id="PF00583">
    <property type="entry name" value="Acetyltransf_1"/>
    <property type="match status" value="1"/>
</dbReference>
<dbReference type="InterPro" id="IPR050832">
    <property type="entry name" value="Bact_Acetyltransf"/>
</dbReference>
<accession>A0ABT1P6W4</accession>
<comment type="caution">
    <text evidence="4">The sequence shown here is derived from an EMBL/GenBank/DDBJ whole genome shotgun (WGS) entry which is preliminary data.</text>
</comment>
<dbReference type="SUPFAM" id="SSF55729">
    <property type="entry name" value="Acyl-CoA N-acyltransferases (Nat)"/>
    <property type="match status" value="1"/>
</dbReference>
<evidence type="ECO:0000256" key="2">
    <source>
        <dbReference type="ARBA" id="ARBA00023315"/>
    </source>
</evidence>
<evidence type="ECO:0000313" key="5">
    <source>
        <dbReference type="Proteomes" id="UP001206206"/>
    </source>
</evidence>
<keyword evidence="5" id="KW-1185">Reference proteome</keyword>
<dbReference type="InterPro" id="IPR000182">
    <property type="entry name" value="GNAT_dom"/>
</dbReference>
<dbReference type="EMBL" id="JANFNH010000002">
    <property type="protein sequence ID" value="MCQ4041112.1"/>
    <property type="molecule type" value="Genomic_DNA"/>
</dbReference>
<protein>
    <submittedName>
        <fullName evidence="4">GNAT family N-acetyltransferase</fullName>
    </submittedName>
</protein>
<feature type="domain" description="N-acetyltransferase" evidence="3">
    <location>
        <begin position="173"/>
        <end position="331"/>
    </location>
</feature>
<gene>
    <name evidence="4" type="ORF">NON19_03495</name>
</gene>
<dbReference type="PANTHER" id="PTHR43877:SF2">
    <property type="entry name" value="AMINOALKYLPHOSPHONATE N-ACETYLTRANSFERASE-RELATED"/>
    <property type="match status" value="1"/>
</dbReference>
<evidence type="ECO:0000256" key="1">
    <source>
        <dbReference type="ARBA" id="ARBA00022679"/>
    </source>
</evidence>
<keyword evidence="1" id="KW-0808">Transferase</keyword>